<protein>
    <submittedName>
        <fullName evidence="2">Uncharacterized protein</fullName>
    </submittedName>
</protein>
<name>A0AAE9BYM3_9CAUD</name>
<gene>
    <name evidence="2" type="ORF">HRTV-29_gp10</name>
</gene>
<dbReference type="Proteomes" id="UP000827282">
    <property type="component" value="Segment"/>
</dbReference>
<feature type="region of interest" description="Disordered" evidence="1">
    <location>
        <begin position="1"/>
        <end position="33"/>
    </location>
</feature>
<keyword evidence="3" id="KW-1185">Reference proteome</keyword>
<evidence type="ECO:0000256" key="1">
    <source>
        <dbReference type="SAM" id="MobiDB-lite"/>
    </source>
</evidence>
<evidence type="ECO:0000313" key="2">
    <source>
        <dbReference type="EMBL" id="UBF23288.1"/>
    </source>
</evidence>
<accession>A0AAE9BYM3</accession>
<reference evidence="2" key="1">
    <citation type="submission" date="2021-05" db="EMBL/GenBank/DDBJ databases">
        <title>Diversity, taxonomy and evolution of archaeal viruses of the class Caudoviricetes.</title>
        <authorList>
            <person name="Liu Y."/>
            <person name="Demina T.A."/>
            <person name="Roux S."/>
            <person name="Aiewsakun P."/>
            <person name="Kazlauskas D."/>
            <person name="Simmonds P."/>
            <person name="Prangishvili D."/>
            <person name="Oksanen H.M."/>
            <person name="Krupovic M."/>
        </authorList>
    </citation>
    <scope>NUCLEOTIDE SEQUENCE</scope>
    <source>
        <strain evidence="2">HRTV-29/29</strain>
    </source>
</reference>
<sequence length="53" mass="5801">MRNRMAITFATPDGARTHAPPEAATRSDDGTPYVWIRTHGGEITRAFATGEIE</sequence>
<dbReference type="EMBL" id="MZ334526">
    <property type="protein sequence ID" value="UBF23288.1"/>
    <property type="molecule type" value="Genomic_DNA"/>
</dbReference>
<evidence type="ECO:0000313" key="3">
    <source>
        <dbReference type="Proteomes" id="UP000827282"/>
    </source>
</evidence>
<organism evidence="2 3">
    <name type="scientific">Halorubrum tailed virus 29</name>
    <dbReference type="NCBI Taxonomy" id="2878010"/>
    <lineage>
        <taxon>Viruses</taxon>
        <taxon>Duplodnaviria</taxon>
        <taxon>Heunggongvirae</taxon>
        <taxon>Uroviricota</taxon>
        <taxon>Caudoviricetes</taxon>
        <taxon>Kirjokansivirales</taxon>
        <taxon>Haloferuviridae</taxon>
        <taxon>Dpdavirus</taxon>
        <taxon>Dpdavirus caudatum</taxon>
        <taxon>Dpdavirus HRTV29</taxon>
    </lineage>
</organism>
<proteinExistence type="predicted"/>